<gene>
    <name evidence="1" type="ORF">ElyMa_004517400</name>
</gene>
<sequence>MGQTVSRSVWPALWPSGKTLTQRSGASGKCERVPGCRQRTVGVVLRPARFPTSVRGQSYGLFDVEFEFCSASCSELTLHHARSCHHLSTPSIHHPLSSIQAKGSPASALHCSTY</sequence>
<accession>A0AAV4HP90</accession>
<proteinExistence type="predicted"/>
<dbReference type="AlphaFoldDB" id="A0AAV4HP90"/>
<comment type="caution">
    <text evidence="1">The sequence shown here is derived from an EMBL/GenBank/DDBJ whole genome shotgun (WGS) entry which is preliminary data.</text>
</comment>
<evidence type="ECO:0000313" key="1">
    <source>
        <dbReference type="EMBL" id="GFR99016.1"/>
    </source>
</evidence>
<reference evidence="1 2" key="1">
    <citation type="journal article" date="2021" name="Elife">
        <title>Chloroplast acquisition without the gene transfer in kleptoplastic sea slugs, Plakobranchus ocellatus.</title>
        <authorList>
            <person name="Maeda T."/>
            <person name="Takahashi S."/>
            <person name="Yoshida T."/>
            <person name="Shimamura S."/>
            <person name="Takaki Y."/>
            <person name="Nagai Y."/>
            <person name="Toyoda A."/>
            <person name="Suzuki Y."/>
            <person name="Arimoto A."/>
            <person name="Ishii H."/>
            <person name="Satoh N."/>
            <person name="Nishiyama T."/>
            <person name="Hasebe M."/>
            <person name="Maruyama T."/>
            <person name="Minagawa J."/>
            <person name="Obokata J."/>
            <person name="Shigenobu S."/>
        </authorList>
    </citation>
    <scope>NUCLEOTIDE SEQUENCE [LARGE SCALE GENOMIC DNA]</scope>
</reference>
<evidence type="ECO:0000313" key="2">
    <source>
        <dbReference type="Proteomes" id="UP000762676"/>
    </source>
</evidence>
<dbReference type="EMBL" id="BMAT01009118">
    <property type="protein sequence ID" value="GFR99016.1"/>
    <property type="molecule type" value="Genomic_DNA"/>
</dbReference>
<dbReference type="Proteomes" id="UP000762676">
    <property type="component" value="Unassembled WGS sequence"/>
</dbReference>
<name>A0AAV4HP90_9GAST</name>
<keyword evidence="2" id="KW-1185">Reference proteome</keyword>
<protein>
    <submittedName>
        <fullName evidence="1">Uncharacterized protein</fullName>
    </submittedName>
</protein>
<organism evidence="1 2">
    <name type="scientific">Elysia marginata</name>
    <dbReference type="NCBI Taxonomy" id="1093978"/>
    <lineage>
        <taxon>Eukaryota</taxon>
        <taxon>Metazoa</taxon>
        <taxon>Spiralia</taxon>
        <taxon>Lophotrochozoa</taxon>
        <taxon>Mollusca</taxon>
        <taxon>Gastropoda</taxon>
        <taxon>Heterobranchia</taxon>
        <taxon>Euthyneura</taxon>
        <taxon>Panpulmonata</taxon>
        <taxon>Sacoglossa</taxon>
        <taxon>Placobranchoidea</taxon>
        <taxon>Plakobranchidae</taxon>
        <taxon>Elysia</taxon>
    </lineage>
</organism>